<organism evidence="3 4">
    <name type="scientific">Persicimonas caeni</name>
    <dbReference type="NCBI Taxonomy" id="2292766"/>
    <lineage>
        <taxon>Bacteria</taxon>
        <taxon>Deltaproteobacteria</taxon>
        <taxon>Bradymonadales</taxon>
        <taxon>Bradymonadaceae</taxon>
        <taxon>Persicimonas</taxon>
    </lineage>
</organism>
<name>A0A4Y6PNI8_PERCE</name>
<evidence type="ECO:0008006" key="5">
    <source>
        <dbReference type="Google" id="ProtNLM"/>
    </source>
</evidence>
<feature type="compositionally biased region" description="Acidic residues" evidence="1">
    <location>
        <begin position="58"/>
        <end position="69"/>
    </location>
</feature>
<evidence type="ECO:0000256" key="2">
    <source>
        <dbReference type="SAM" id="SignalP"/>
    </source>
</evidence>
<dbReference type="Proteomes" id="UP000315995">
    <property type="component" value="Chromosome"/>
</dbReference>
<feature type="chain" id="PRO_5030106128" description="Peptidase C-terminal archaeal/bacterial domain-containing protein" evidence="2">
    <location>
        <begin position="22"/>
        <end position="384"/>
    </location>
</feature>
<proteinExistence type="predicted"/>
<feature type="signal peptide" evidence="2">
    <location>
        <begin position="1"/>
        <end position="21"/>
    </location>
</feature>
<protein>
    <recommendedName>
        <fullName evidence="5">Peptidase C-terminal archaeal/bacterial domain-containing protein</fullName>
    </recommendedName>
</protein>
<evidence type="ECO:0000313" key="4">
    <source>
        <dbReference type="Proteomes" id="UP000315995"/>
    </source>
</evidence>
<evidence type="ECO:0000313" key="3">
    <source>
        <dbReference type="EMBL" id="QDG49871.1"/>
    </source>
</evidence>
<evidence type="ECO:0000256" key="1">
    <source>
        <dbReference type="SAM" id="MobiDB-lite"/>
    </source>
</evidence>
<keyword evidence="4" id="KW-1185">Reference proteome</keyword>
<feature type="region of interest" description="Disordered" evidence="1">
    <location>
        <begin position="29"/>
        <end position="93"/>
    </location>
</feature>
<keyword evidence="2" id="KW-0732">Signal</keyword>
<reference evidence="3 4" key="1">
    <citation type="submission" date="2019-06" db="EMBL/GenBank/DDBJ databases">
        <title>Persicimonas caeni gen. nov., sp. nov., a predatory bacterium isolated from solar saltern.</title>
        <authorList>
            <person name="Wang S."/>
        </authorList>
    </citation>
    <scope>NUCLEOTIDE SEQUENCE [LARGE SCALE GENOMIC DNA]</scope>
    <source>
        <strain evidence="3 4">YN101</strain>
    </source>
</reference>
<dbReference type="AlphaFoldDB" id="A0A4Y6PNI8"/>
<dbReference type="PROSITE" id="PS51257">
    <property type="entry name" value="PROKAR_LIPOPROTEIN"/>
    <property type="match status" value="1"/>
</dbReference>
<accession>A0A5B8XYY9</accession>
<feature type="compositionally biased region" description="Low complexity" evidence="1">
    <location>
        <begin position="70"/>
        <end position="83"/>
    </location>
</feature>
<accession>A0A4Y6PNI8</accession>
<gene>
    <name evidence="3" type="ORF">FIV42_03680</name>
</gene>
<sequence length="384" mass="39555">MTKSTKLAFVCIFVLLFAACGDDGDLNNGPGIPPADSGTGEDTGVDADMGVDVGPDAPDPDTGDPDTGDPDTGGTDADTGTPAEGASCTSPTDLGSLAAGQEHVFDTSLLEPASTLDTSCDLGSTGSGVRVFALQVDVTSRVEFWTSLSPSRLDLRDGGCSSPTEVITCTDGGTYTATLEAGKTYHLAVWGDFNVGDFQMRANVQEALCNPSEPNWCDSGELNECNRGTSINTYACAASTCADGASCSGDACSAATAVDLSAGTAVTVSGDTGGYTGTWTSNQMTNCGFSQGASGLDTPYAEMFFEVSGLQRNDQLVVESTSQGDYAFFVLDACGATECLAAVDDSDTGAQRLDWRIPQDGTYFVVIESLAAGDRSFDFEFSTQ</sequence>
<dbReference type="EMBL" id="CP041186">
    <property type="protein sequence ID" value="QDG49871.1"/>
    <property type="molecule type" value="Genomic_DNA"/>
</dbReference>
<dbReference type="RefSeq" id="WP_141196368.1">
    <property type="nucleotide sequence ID" value="NZ_CP041186.1"/>
</dbReference>